<dbReference type="GO" id="GO:0045254">
    <property type="term" value="C:pyruvate dehydrogenase complex"/>
    <property type="evidence" value="ECO:0007669"/>
    <property type="project" value="InterPro"/>
</dbReference>
<dbReference type="InterPro" id="IPR045257">
    <property type="entry name" value="E2/Pdx1"/>
</dbReference>
<dbReference type="InterPro" id="IPR000089">
    <property type="entry name" value="Biotin_lipoyl"/>
</dbReference>
<proteinExistence type="inferred from homology"/>
<dbReference type="Pfam" id="PF00364">
    <property type="entry name" value="Biotin_lipoyl"/>
    <property type="match status" value="1"/>
</dbReference>
<dbReference type="GO" id="GO:0016746">
    <property type="term" value="F:acyltransferase activity"/>
    <property type="evidence" value="ECO:0007669"/>
    <property type="project" value="UniProtKB-KW"/>
</dbReference>
<gene>
    <name evidence="8" type="ORF">CFK38_00780</name>
</gene>
<dbReference type="Gene3D" id="4.10.320.10">
    <property type="entry name" value="E3-binding domain"/>
    <property type="match status" value="1"/>
</dbReference>
<feature type="region of interest" description="Disordered" evidence="5">
    <location>
        <begin position="185"/>
        <end position="209"/>
    </location>
</feature>
<comment type="similarity">
    <text evidence="2 4">Belongs to the 2-oxoacid dehydrogenase family.</text>
</comment>
<protein>
    <recommendedName>
        <fullName evidence="4">Dihydrolipoamide acetyltransferase component of pyruvate dehydrogenase complex</fullName>
        <ecNumber evidence="4">2.3.1.-</ecNumber>
    </recommendedName>
</protein>
<evidence type="ECO:0000259" key="7">
    <source>
        <dbReference type="PROSITE" id="PS51826"/>
    </source>
</evidence>
<keyword evidence="4" id="KW-0808">Transferase</keyword>
<dbReference type="SUPFAM" id="SSF52777">
    <property type="entry name" value="CoA-dependent acyltransferases"/>
    <property type="match status" value="1"/>
</dbReference>
<organism evidence="8 9">
    <name type="scientific">Brachybacterium vulturis</name>
    <dbReference type="NCBI Taxonomy" id="2017484"/>
    <lineage>
        <taxon>Bacteria</taxon>
        <taxon>Bacillati</taxon>
        <taxon>Actinomycetota</taxon>
        <taxon>Actinomycetes</taxon>
        <taxon>Micrococcales</taxon>
        <taxon>Dermabacteraceae</taxon>
        <taxon>Brachybacterium</taxon>
    </lineage>
</organism>
<dbReference type="InterPro" id="IPR011053">
    <property type="entry name" value="Single_hybrid_motif"/>
</dbReference>
<feature type="region of interest" description="Disordered" evidence="5">
    <location>
        <begin position="95"/>
        <end position="148"/>
    </location>
</feature>
<evidence type="ECO:0000256" key="3">
    <source>
        <dbReference type="ARBA" id="ARBA00022823"/>
    </source>
</evidence>
<feature type="compositionally biased region" description="Polar residues" evidence="5">
    <location>
        <begin position="104"/>
        <end position="115"/>
    </location>
</feature>
<keyword evidence="3 4" id="KW-0450">Lipoyl</keyword>
<dbReference type="PANTHER" id="PTHR23151">
    <property type="entry name" value="DIHYDROLIPOAMIDE ACETYL/SUCCINYL-TRANSFERASE-RELATED"/>
    <property type="match status" value="1"/>
</dbReference>
<dbReference type="PROSITE" id="PS00189">
    <property type="entry name" value="LIPOYL"/>
    <property type="match status" value="1"/>
</dbReference>
<dbReference type="CDD" id="cd06849">
    <property type="entry name" value="lipoyl_domain"/>
    <property type="match status" value="1"/>
</dbReference>
<dbReference type="GO" id="GO:0006086">
    <property type="term" value="P:pyruvate decarboxylation to acetyl-CoA"/>
    <property type="evidence" value="ECO:0007669"/>
    <property type="project" value="InterPro"/>
</dbReference>
<dbReference type="PROSITE" id="PS51826">
    <property type="entry name" value="PSBD"/>
    <property type="match status" value="1"/>
</dbReference>
<dbReference type="Proteomes" id="UP000218165">
    <property type="component" value="Chromosome"/>
</dbReference>
<keyword evidence="4" id="KW-0012">Acyltransferase</keyword>
<dbReference type="PANTHER" id="PTHR23151:SF90">
    <property type="entry name" value="DIHYDROLIPOYLLYSINE-RESIDUE ACETYLTRANSFERASE COMPONENT OF PYRUVATE DEHYDROGENASE COMPLEX, MITOCHONDRIAL-RELATED"/>
    <property type="match status" value="1"/>
</dbReference>
<dbReference type="InterPro" id="IPR023213">
    <property type="entry name" value="CAT-like_dom_sf"/>
</dbReference>
<evidence type="ECO:0000313" key="8">
    <source>
        <dbReference type="EMBL" id="ATG50216.1"/>
    </source>
</evidence>
<dbReference type="InterPro" id="IPR036625">
    <property type="entry name" value="E3-bd_dom_sf"/>
</dbReference>
<comment type="cofactor">
    <cofactor evidence="1 4">
        <name>(R)-lipoate</name>
        <dbReference type="ChEBI" id="CHEBI:83088"/>
    </cofactor>
</comment>
<sequence>MAEIPLTMPKMSMTMDEGTITEWQVAEGDEIAKGDVVAVVMTDKVDMEVESPAAGVVAKLLHAEGDVVAVGDHIALVTSEEEDLLGDLFAGDGGDAGAAAEGSPGTTDTSAQAARTTGTTGSGGSDEPAETVAPASGPEGPMPPTVPLARKLAKDHGLDLRALTPTGPHGTVRVKDVKEAIAATDAQRVSDQKAPSAPSAAPASTADESTAAALAAPVVDAAPEELLGSARDRRTRQLTARAMATTPLIPQFTAFRTMDLSTAARARTGVLKGISWTTLLVRAYALLLRATPQLNGSWAGDGVKRNPSVDVVLAVDTPGGLLVPVVREPDLQSVRALDAQIREIGASAKAGTVDPSLFGPATGTVSNLGGMGVDRFNALITPPQATALSIGTVGFAPVVEQDGTVTGRMSCELGLSIDHRVADGADAARALQEIQELLDDPLRLAL</sequence>
<dbReference type="InterPro" id="IPR001078">
    <property type="entry name" value="2-oxoacid_DH_actylTfrase"/>
</dbReference>
<dbReference type="SUPFAM" id="SSF51230">
    <property type="entry name" value="Single hybrid motif"/>
    <property type="match status" value="1"/>
</dbReference>
<evidence type="ECO:0000256" key="2">
    <source>
        <dbReference type="ARBA" id="ARBA00007317"/>
    </source>
</evidence>
<dbReference type="Gene3D" id="3.30.559.10">
    <property type="entry name" value="Chloramphenicol acetyltransferase-like domain"/>
    <property type="match status" value="1"/>
</dbReference>
<reference evidence="9" key="1">
    <citation type="submission" date="2017-09" db="EMBL/GenBank/DDBJ databases">
        <title>Brachybacterium sp. VM2412.</title>
        <authorList>
            <person name="Tak E.J."/>
            <person name="Bae J.-W."/>
        </authorList>
    </citation>
    <scope>NUCLEOTIDE SEQUENCE [LARGE SCALE GENOMIC DNA]</scope>
    <source>
        <strain evidence="9">VM2412</strain>
    </source>
</reference>
<dbReference type="PROSITE" id="PS50968">
    <property type="entry name" value="BIOTINYL_LIPOYL"/>
    <property type="match status" value="1"/>
</dbReference>
<accession>A0A291GJI8</accession>
<dbReference type="EC" id="2.3.1.-" evidence="4"/>
<evidence type="ECO:0000313" key="9">
    <source>
        <dbReference type="Proteomes" id="UP000218165"/>
    </source>
</evidence>
<dbReference type="InterPro" id="IPR004167">
    <property type="entry name" value="PSBD"/>
</dbReference>
<feature type="domain" description="Peripheral subunit-binding (PSBD)" evidence="7">
    <location>
        <begin position="144"/>
        <end position="181"/>
    </location>
</feature>
<evidence type="ECO:0000256" key="5">
    <source>
        <dbReference type="SAM" id="MobiDB-lite"/>
    </source>
</evidence>
<dbReference type="AlphaFoldDB" id="A0A291GJI8"/>
<dbReference type="Pfam" id="PF02817">
    <property type="entry name" value="E3_binding"/>
    <property type="match status" value="1"/>
</dbReference>
<feature type="compositionally biased region" description="Low complexity" evidence="5">
    <location>
        <begin position="194"/>
        <end position="209"/>
    </location>
</feature>
<evidence type="ECO:0000256" key="4">
    <source>
        <dbReference type="RuleBase" id="RU003423"/>
    </source>
</evidence>
<name>A0A291GJI8_9MICO</name>
<dbReference type="Gene3D" id="2.40.50.100">
    <property type="match status" value="1"/>
</dbReference>
<dbReference type="KEGG" id="brz:CFK38_00780"/>
<dbReference type="RefSeq" id="WP_096801356.1">
    <property type="nucleotide sequence ID" value="NZ_CP023563.1"/>
</dbReference>
<dbReference type="Pfam" id="PF00198">
    <property type="entry name" value="2-oxoacid_dh"/>
    <property type="match status" value="1"/>
</dbReference>
<keyword evidence="9" id="KW-1185">Reference proteome</keyword>
<dbReference type="SUPFAM" id="SSF47005">
    <property type="entry name" value="Peripheral subunit-binding domain of 2-oxo acid dehydrogenase complex"/>
    <property type="match status" value="1"/>
</dbReference>
<dbReference type="InterPro" id="IPR003016">
    <property type="entry name" value="2-oxoA_DH_lipoyl-BS"/>
</dbReference>
<evidence type="ECO:0000256" key="1">
    <source>
        <dbReference type="ARBA" id="ARBA00001938"/>
    </source>
</evidence>
<feature type="domain" description="Lipoyl-binding" evidence="6">
    <location>
        <begin position="3"/>
        <end position="78"/>
    </location>
</feature>
<dbReference type="EMBL" id="CP023563">
    <property type="protein sequence ID" value="ATG50216.1"/>
    <property type="molecule type" value="Genomic_DNA"/>
</dbReference>
<evidence type="ECO:0000259" key="6">
    <source>
        <dbReference type="PROSITE" id="PS50968"/>
    </source>
</evidence>
<dbReference type="OrthoDB" id="9805770at2"/>